<evidence type="ECO:0000313" key="2">
    <source>
        <dbReference type="EMBL" id="CCI47171.1"/>
    </source>
</evidence>
<proteinExistence type="predicted"/>
<evidence type="ECO:0000313" key="3">
    <source>
        <dbReference type="Proteomes" id="UP000053237"/>
    </source>
</evidence>
<protein>
    <submittedName>
        <fullName evidence="2">Uncharacterized protein</fullName>
    </submittedName>
</protein>
<feature type="region of interest" description="Disordered" evidence="1">
    <location>
        <begin position="685"/>
        <end position="717"/>
    </location>
</feature>
<feature type="compositionally biased region" description="Polar residues" evidence="1">
    <location>
        <begin position="417"/>
        <end position="432"/>
    </location>
</feature>
<reference evidence="2 3" key="1">
    <citation type="submission" date="2012-05" db="EMBL/GenBank/DDBJ databases">
        <title>Recombination and specialization in a pathogen metapopulation.</title>
        <authorList>
            <person name="Gardiner A."/>
            <person name="Kemen E."/>
            <person name="Schultz-Larsen T."/>
            <person name="MacLean D."/>
            <person name="Van Oosterhout C."/>
            <person name="Jones J.D.G."/>
        </authorList>
    </citation>
    <scope>NUCLEOTIDE SEQUENCE [LARGE SCALE GENOMIC DNA]</scope>
    <source>
        <strain evidence="2 3">Ac Nc2</strain>
    </source>
</reference>
<keyword evidence="3" id="KW-1185">Reference proteome</keyword>
<gene>
    <name evidence="2" type="ORF">BN9_081490</name>
</gene>
<dbReference type="EMBL" id="CAIX01000155">
    <property type="protein sequence ID" value="CCI47171.1"/>
    <property type="molecule type" value="Genomic_DNA"/>
</dbReference>
<dbReference type="AlphaFoldDB" id="A0A024GJV5"/>
<accession>A0A024GJV5</accession>
<comment type="caution">
    <text evidence="2">The sequence shown here is derived from an EMBL/GenBank/DDBJ whole genome shotgun (WGS) entry which is preliminary data.</text>
</comment>
<organism evidence="2 3">
    <name type="scientific">Albugo candida</name>
    <dbReference type="NCBI Taxonomy" id="65357"/>
    <lineage>
        <taxon>Eukaryota</taxon>
        <taxon>Sar</taxon>
        <taxon>Stramenopiles</taxon>
        <taxon>Oomycota</taxon>
        <taxon>Peronosporomycetes</taxon>
        <taxon>Albuginales</taxon>
        <taxon>Albuginaceae</taxon>
        <taxon>Albugo</taxon>
    </lineage>
</organism>
<sequence length="951" mass="108706">MQEERCTSHSGGSIPLHPSSIVPYQSVTDAIHFKDYEWESELNQMVDDKSYYRVVYDCRLYTLKENTISSTNSDKNTLPDMTSNCSTVWKVRERMRSYNGKEHEIMKKVPDEVIESSRRIVIPNFASDQCFACFVELRHIEHSFVIYKMFDTKSRKETQFMEHIGPAEVVDKQLPSEEYQKFARQECGRFYYRVLVPVEVRQGPDILAPLTASHVIKNVEEIVECSRVFRYPGMSIDFVKLSYERGWLFDSLSSGIKVLERLEKDPETDYGDFYYLVKIPVGIRVAPNIMAQRAGSKGFKLNSIVEASQRFTPPGSKITYVRLKKDKNLQACRFLASPCHTEIPDANSNDEKASSSGYVSLQQIKQNSVKTCHGGWIFETTMDGQVVLERIPQPISRQVERLFFRVLVDVDVLPSPYSNSETNNGNNSPTRSSIKRKRQRGTLIECSERFIPFYPKQDENYKETQPLSFVKLRHDVGWICERQLKEPHRLVLEQVQGFAATSDESRLYRILIPVHLRSAPDIDCPRVPGGSMLPAGSIFQSCLHYTPPGSHITYIKVANDVWASKGVTSDATGVQEEQKFENCNTGAGCGWIFTHLANGEQVLEALEDGSGSRNGKFYFRVLSEKKDVLATPEEETEVRCQLEKGTIFFAEMEFTVPKTLHTFLKLPKDQGWVALNSYREQAVCPSSQSSGRSSRWNKSVNQDVPQADPDKVLEEPTHKTLERVSETLYNLYTSPPSWLKIGYPERAWKKVPDTGCRTILVDEILLQLSLFRSQNTLKTSSQGRENVPLCRNGYVSVFRIPQIEKVSKTSSRDTSKVACDAEGDQAEESLWKVTMEEIKHTASALFFTFPWKQIWWILRISHTENHCIELQHGLRGGYRAVYFDGKLIHENRSVAGFLWDSGSEFEFEAIGHTFKAIISFEGALFSQSMQFYSYMLLVDEEEIAAEPLIFE</sequence>
<feature type="compositionally biased region" description="Basic and acidic residues" evidence="1">
    <location>
        <begin position="708"/>
        <end position="717"/>
    </location>
</feature>
<name>A0A024GJV5_9STRA</name>
<evidence type="ECO:0000256" key="1">
    <source>
        <dbReference type="SAM" id="MobiDB-lite"/>
    </source>
</evidence>
<dbReference type="OrthoDB" id="63864at2759"/>
<dbReference type="Proteomes" id="UP000053237">
    <property type="component" value="Unassembled WGS sequence"/>
</dbReference>
<feature type="region of interest" description="Disordered" evidence="1">
    <location>
        <begin position="417"/>
        <end position="439"/>
    </location>
</feature>
<dbReference type="InParanoid" id="A0A024GJV5"/>